<comment type="caution">
    <text evidence="1">The sequence shown here is derived from an EMBL/GenBank/DDBJ whole genome shotgun (WGS) entry which is preliminary data.</text>
</comment>
<proteinExistence type="predicted"/>
<evidence type="ECO:0000313" key="1">
    <source>
        <dbReference type="EMBL" id="KAH7311423.1"/>
    </source>
</evidence>
<accession>A0A8K0WMT1</accession>
<dbReference type="OrthoDB" id="5062850at2759"/>
<name>A0A8K0WMT1_9HYPO</name>
<sequence length="448" mass="52593">MWDEEFNRQEFSIPLLDEVTLKSALCDYPKMEPYLRVALKCEERINDSKFAHDLGLPPSYKYRALAHLVDTCVKQETVQKIFRQSLILCVHPRNLSISTALVTPWLHPGAPPEAFKLMRRMYVGERAVFRRLTREYWEMPHHVDKLLRNQFTEGKYRFSAAAAALSFFKVFPWELHQYLRRIVLHENAVSVARPECHGLGFIPLCQLNPQLRIERRVDIWRTVFQTINDESPSLFFSHERQWLDTPNLDGTPTRRPRNYYRDDQPLPPGLPSHLATHRLGLWIMEALELKDSGMPPGSFKLVLDGGPVSDQCSEIFRTRVQRGAVWQEAYTRILDKTAPEERDWFQERRAPCYYFDGFPEAILDLANQRCDIVECSFNTGPSMWDVEQELSRFRLSKKSFVDWFAEQETILHPDPPLPKWRDLLAENILPQFFDHDYAQTPIYHTADL</sequence>
<reference evidence="1" key="1">
    <citation type="journal article" date="2021" name="Nat. Commun.">
        <title>Genetic determinants of endophytism in the Arabidopsis root mycobiome.</title>
        <authorList>
            <person name="Mesny F."/>
            <person name="Miyauchi S."/>
            <person name="Thiergart T."/>
            <person name="Pickel B."/>
            <person name="Atanasova L."/>
            <person name="Karlsson M."/>
            <person name="Huettel B."/>
            <person name="Barry K.W."/>
            <person name="Haridas S."/>
            <person name="Chen C."/>
            <person name="Bauer D."/>
            <person name="Andreopoulos W."/>
            <person name="Pangilinan J."/>
            <person name="LaButti K."/>
            <person name="Riley R."/>
            <person name="Lipzen A."/>
            <person name="Clum A."/>
            <person name="Drula E."/>
            <person name="Henrissat B."/>
            <person name="Kohler A."/>
            <person name="Grigoriev I.V."/>
            <person name="Martin F.M."/>
            <person name="Hacquard S."/>
        </authorList>
    </citation>
    <scope>NUCLEOTIDE SEQUENCE</scope>
    <source>
        <strain evidence="1">MPI-CAGE-CH-0235</strain>
    </source>
</reference>
<protein>
    <submittedName>
        <fullName evidence="1">Uncharacterized protein</fullName>
    </submittedName>
</protein>
<keyword evidence="2" id="KW-1185">Reference proteome</keyword>
<organism evidence="1 2">
    <name type="scientific">Stachybotrys elegans</name>
    <dbReference type="NCBI Taxonomy" id="80388"/>
    <lineage>
        <taxon>Eukaryota</taxon>
        <taxon>Fungi</taxon>
        <taxon>Dikarya</taxon>
        <taxon>Ascomycota</taxon>
        <taxon>Pezizomycotina</taxon>
        <taxon>Sordariomycetes</taxon>
        <taxon>Hypocreomycetidae</taxon>
        <taxon>Hypocreales</taxon>
        <taxon>Stachybotryaceae</taxon>
        <taxon>Stachybotrys</taxon>
    </lineage>
</organism>
<evidence type="ECO:0000313" key="2">
    <source>
        <dbReference type="Proteomes" id="UP000813444"/>
    </source>
</evidence>
<dbReference type="AlphaFoldDB" id="A0A8K0WMT1"/>
<gene>
    <name evidence="1" type="ORF">B0I35DRAFT_64098</name>
</gene>
<dbReference type="EMBL" id="JAGPNK010000011">
    <property type="protein sequence ID" value="KAH7311423.1"/>
    <property type="molecule type" value="Genomic_DNA"/>
</dbReference>
<dbReference type="Proteomes" id="UP000813444">
    <property type="component" value="Unassembled WGS sequence"/>
</dbReference>